<keyword evidence="8 13" id="KW-0472">Membrane</keyword>
<keyword evidence="16" id="KW-1185">Reference proteome</keyword>
<evidence type="ECO:0000256" key="5">
    <source>
        <dbReference type="ARBA" id="ARBA00022737"/>
    </source>
</evidence>
<keyword evidence="7" id="KW-0496">Mitochondrion</keyword>
<dbReference type="Proteomes" id="UP001607302">
    <property type="component" value="Unassembled WGS sequence"/>
</dbReference>
<comment type="similarity">
    <text evidence="2 14">Belongs to the mitochondrial carrier (TC 2.A.29) family.</text>
</comment>
<comment type="catalytic activity">
    <reaction evidence="12">
        <text>thiamine phosphate(out) + thiamine diphosphate(in) = thiamine phosphate(in) + thiamine diphosphate(out)</text>
        <dbReference type="Rhea" id="RHEA:73383"/>
        <dbReference type="ChEBI" id="CHEBI:37575"/>
        <dbReference type="ChEBI" id="CHEBI:58937"/>
    </reaction>
</comment>
<evidence type="ECO:0000256" key="1">
    <source>
        <dbReference type="ARBA" id="ARBA00004225"/>
    </source>
</evidence>
<evidence type="ECO:0000256" key="4">
    <source>
        <dbReference type="ARBA" id="ARBA00022692"/>
    </source>
</evidence>
<evidence type="ECO:0000256" key="6">
    <source>
        <dbReference type="ARBA" id="ARBA00022989"/>
    </source>
</evidence>
<feature type="repeat" description="Solcar" evidence="13">
    <location>
        <begin position="209"/>
        <end position="304"/>
    </location>
</feature>
<evidence type="ECO:0000256" key="13">
    <source>
        <dbReference type="PROSITE-ProRule" id="PRU00282"/>
    </source>
</evidence>
<dbReference type="InterPro" id="IPR018108">
    <property type="entry name" value="MCP_transmembrane"/>
</dbReference>
<dbReference type="SUPFAM" id="SSF103506">
    <property type="entry name" value="Mitochondrial carrier"/>
    <property type="match status" value="1"/>
</dbReference>
<dbReference type="FunFam" id="1.50.40.10:FF:000011">
    <property type="entry name" value="Mitochondrial thiamine pyrophosphate carrier 1"/>
    <property type="match status" value="1"/>
</dbReference>
<accession>A0ABD2AG28</accession>
<evidence type="ECO:0000313" key="16">
    <source>
        <dbReference type="Proteomes" id="UP001607302"/>
    </source>
</evidence>
<comment type="function">
    <text evidence="9">Mitochondrial transporter mediating uptake of thiamine diphosphate into mitochondria. It is not clear if the antiporter activity is affected by the membrane potential or by the proton electrochemical gradient.</text>
</comment>
<comment type="caution">
    <text evidence="15">The sequence shown here is derived from an EMBL/GenBank/DDBJ whole genome shotgun (WGS) entry which is preliminary data.</text>
</comment>
<dbReference type="GO" id="GO:0090422">
    <property type="term" value="F:thiamine pyrophosphate transmembrane transporter activity"/>
    <property type="evidence" value="ECO:0007669"/>
    <property type="project" value="UniProtKB-ARBA"/>
</dbReference>
<evidence type="ECO:0000256" key="12">
    <source>
        <dbReference type="ARBA" id="ARBA00050799"/>
    </source>
</evidence>
<evidence type="ECO:0000256" key="14">
    <source>
        <dbReference type="RuleBase" id="RU000488"/>
    </source>
</evidence>
<keyword evidence="6" id="KW-1133">Transmembrane helix</keyword>
<dbReference type="Pfam" id="PF00153">
    <property type="entry name" value="Mito_carr"/>
    <property type="match status" value="3"/>
</dbReference>
<sequence length="308" mass="35053">MGTSLSIGKENNANHAIAGAISGFLTRFTCQPLDVVKIRFQLQVEPITRYHTSKYQSVYQAFWLILKEEGIFALWKGHVPAQLLSIVYGTGQFYSYNVIMTFSDKYLYLNERKYLMNFVAGATAGSIATIISFPFDTIRTRLIAQSYNCKVYKGIIHSCSTILNQETPKVFFAGLSPTLLQIAPHTGLQFLFYRYSVDIYKKYFKETDINFYNSMISGSIAGLMAKTFIYPMDLARKRLQIQGFEYGRKEFGKFFKCTGLIDCIRVTIRDEGIKGLFKGLLPSQLKAALTSALHFTFYEQALLILKNI</sequence>
<gene>
    <name evidence="15" type="ORF">V1478_011011</name>
</gene>
<name>A0ABD2AG28_VESSQ</name>
<dbReference type="AlphaFoldDB" id="A0ABD2AG28"/>
<evidence type="ECO:0000313" key="15">
    <source>
        <dbReference type="EMBL" id="KAL2719549.1"/>
    </source>
</evidence>
<keyword evidence="4 13" id="KW-0812">Transmembrane</keyword>
<dbReference type="GO" id="GO:0031966">
    <property type="term" value="C:mitochondrial membrane"/>
    <property type="evidence" value="ECO:0007669"/>
    <property type="project" value="UniProtKB-SubCell"/>
</dbReference>
<dbReference type="PANTHER" id="PTHR24089">
    <property type="entry name" value="SOLUTE CARRIER FAMILY 25"/>
    <property type="match status" value="1"/>
</dbReference>
<dbReference type="InterPro" id="IPR023395">
    <property type="entry name" value="MCP_dom_sf"/>
</dbReference>
<evidence type="ECO:0000256" key="11">
    <source>
        <dbReference type="ARBA" id="ARBA00041879"/>
    </source>
</evidence>
<evidence type="ECO:0000256" key="9">
    <source>
        <dbReference type="ARBA" id="ARBA00037549"/>
    </source>
</evidence>
<organism evidence="15 16">
    <name type="scientific">Vespula squamosa</name>
    <name type="common">Southern yellow jacket</name>
    <name type="synonym">Wasp</name>
    <dbReference type="NCBI Taxonomy" id="30214"/>
    <lineage>
        <taxon>Eukaryota</taxon>
        <taxon>Metazoa</taxon>
        <taxon>Ecdysozoa</taxon>
        <taxon>Arthropoda</taxon>
        <taxon>Hexapoda</taxon>
        <taxon>Insecta</taxon>
        <taxon>Pterygota</taxon>
        <taxon>Neoptera</taxon>
        <taxon>Endopterygota</taxon>
        <taxon>Hymenoptera</taxon>
        <taxon>Apocrita</taxon>
        <taxon>Aculeata</taxon>
        <taxon>Vespoidea</taxon>
        <taxon>Vespidae</taxon>
        <taxon>Vespinae</taxon>
        <taxon>Vespula</taxon>
    </lineage>
</organism>
<keyword evidence="5" id="KW-0677">Repeat</keyword>
<protein>
    <recommendedName>
        <fullName evidence="10">Mitochondrial thiamine pyrophosphate carrier</fullName>
    </recommendedName>
    <alternativeName>
        <fullName evidence="11">Solute carrier family 25 member 19</fullName>
    </alternativeName>
</protein>
<comment type="subcellular location">
    <subcellularLocation>
        <location evidence="1">Mitochondrion membrane</location>
        <topology evidence="1">Multi-pass membrane protein</topology>
    </subcellularLocation>
</comment>
<reference evidence="15 16" key="1">
    <citation type="journal article" date="2024" name="Ann. Entomol. Soc. Am.">
        <title>Genomic analyses of the southern and eastern yellowjacket wasps (Hymenoptera: Vespidae) reveal evolutionary signatures of social life.</title>
        <authorList>
            <person name="Catto M.A."/>
            <person name="Caine P.B."/>
            <person name="Orr S.E."/>
            <person name="Hunt B.G."/>
            <person name="Goodisman M.A.D."/>
        </authorList>
    </citation>
    <scope>NUCLEOTIDE SEQUENCE [LARGE SCALE GENOMIC DNA]</scope>
    <source>
        <strain evidence="15">233</strain>
        <tissue evidence="15">Head and thorax</tissue>
    </source>
</reference>
<evidence type="ECO:0000256" key="8">
    <source>
        <dbReference type="ARBA" id="ARBA00023136"/>
    </source>
</evidence>
<evidence type="ECO:0000256" key="2">
    <source>
        <dbReference type="ARBA" id="ARBA00006375"/>
    </source>
</evidence>
<dbReference type="PROSITE" id="PS50920">
    <property type="entry name" value="SOLCAR"/>
    <property type="match status" value="3"/>
</dbReference>
<feature type="repeat" description="Solcar" evidence="13">
    <location>
        <begin position="10"/>
        <end position="102"/>
    </location>
</feature>
<evidence type="ECO:0000256" key="3">
    <source>
        <dbReference type="ARBA" id="ARBA00022448"/>
    </source>
</evidence>
<feature type="repeat" description="Solcar" evidence="13">
    <location>
        <begin position="112"/>
        <end position="199"/>
    </location>
</feature>
<evidence type="ECO:0000256" key="10">
    <source>
        <dbReference type="ARBA" id="ARBA00040836"/>
    </source>
</evidence>
<dbReference type="Gene3D" id="1.50.40.10">
    <property type="entry name" value="Mitochondrial carrier domain"/>
    <property type="match status" value="1"/>
</dbReference>
<dbReference type="PRINTS" id="PR00926">
    <property type="entry name" value="MITOCARRIER"/>
</dbReference>
<dbReference type="InterPro" id="IPR002067">
    <property type="entry name" value="MCP"/>
</dbReference>
<keyword evidence="3 14" id="KW-0813">Transport</keyword>
<dbReference type="EMBL" id="JAUDFV010000149">
    <property type="protein sequence ID" value="KAL2719549.1"/>
    <property type="molecule type" value="Genomic_DNA"/>
</dbReference>
<proteinExistence type="inferred from homology"/>
<evidence type="ECO:0000256" key="7">
    <source>
        <dbReference type="ARBA" id="ARBA00023128"/>
    </source>
</evidence>